<gene>
    <name evidence="2" type="ORF">OG579_21835</name>
</gene>
<protein>
    <submittedName>
        <fullName evidence="2">DUF3105 domain-containing protein</fullName>
    </submittedName>
</protein>
<feature type="transmembrane region" description="Helical" evidence="1">
    <location>
        <begin position="12"/>
        <end position="30"/>
    </location>
</feature>
<accession>A0AAU4K2S9</accession>
<dbReference type="EMBL" id="CP108021">
    <property type="protein sequence ID" value="WUM20278.1"/>
    <property type="molecule type" value="Genomic_DNA"/>
</dbReference>
<keyword evidence="3" id="KW-1185">Reference proteome</keyword>
<organism evidence="2 3">
    <name type="scientific">Williamsia herbipolensis</name>
    <dbReference type="NCBI Taxonomy" id="1603258"/>
    <lineage>
        <taxon>Bacteria</taxon>
        <taxon>Bacillati</taxon>
        <taxon>Actinomycetota</taxon>
        <taxon>Actinomycetes</taxon>
        <taxon>Mycobacteriales</taxon>
        <taxon>Nocardiaceae</taxon>
        <taxon>Williamsia</taxon>
    </lineage>
</organism>
<keyword evidence="1" id="KW-0472">Membrane</keyword>
<name>A0AAU4K2S9_9NOCA</name>
<evidence type="ECO:0000313" key="2">
    <source>
        <dbReference type="EMBL" id="WUM20278.1"/>
    </source>
</evidence>
<dbReference type="KEGG" id="whr:OG579_21835"/>
<dbReference type="Pfam" id="PF11303">
    <property type="entry name" value="DUF3105"/>
    <property type="match status" value="1"/>
</dbReference>
<evidence type="ECO:0000313" key="3">
    <source>
        <dbReference type="Proteomes" id="UP001432128"/>
    </source>
</evidence>
<dbReference type="InterPro" id="IPR021454">
    <property type="entry name" value="DUF3105"/>
</dbReference>
<evidence type="ECO:0000256" key="1">
    <source>
        <dbReference type="SAM" id="Phobius"/>
    </source>
</evidence>
<dbReference type="AlphaFoldDB" id="A0AAU4K2S9"/>
<keyword evidence="1" id="KW-0812">Transmembrane</keyword>
<keyword evidence="1" id="KW-1133">Transmembrane helix</keyword>
<sequence>MAHIRRGRVLDVVIGVLVAAVVLGVGVFALTRPGITDDSDASASGFVPTVDDPDPATRIPGVVKKFYVGGHVGPGKRVRYQFSPPIGGRHDAVWATCTGIVYPVALRSENAVHSMEHGAVWVTYDPARVDAVGVAALAARVQGRDHTLMSPYPTLDRPISIQSWGHQLKVDRADDPRIDEFITATRQNGRLGVYPEDRRYAGHPEVGGTCAATGVYDVADPPRFDASPLPADAVPDA</sequence>
<dbReference type="Proteomes" id="UP001432128">
    <property type="component" value="Chromosome"/>
</dbReference>
<proteinExistence type="predicted"/>
<reference evidence="2 3" key="1">
    <citation type="submission" date="2022-10" db="EMBL/GenBank/DDBJ databases">
        <title>The complete genomes of actinobacterial strains from the NBC collection.</title>
        <authorList>
            <person name="Joergensen T.S."/>
            <person name="Alvarez Arevalo M."/>
            <person name="Sterndorff E.B."/>
            <person name="Faurdal D."/>
            <person name="Vuksanovic O."/>
            <person name="Mourched A.-S."/>
            <person name="Charusanti P."/>
            <person name="Shaw S."/>
            <person name="Blin K."/>
            <person name="Weber T."/>
        </authorList>
    </citation>
    <scope>NUCLEOTIDE SEQUENCE [LARGE SCALE GENOMIC DNA]</scope>
    <source>
        <strain evidence="2 3">NBC_00319</strain>
    </source>
</reference>
<dbReference type="RefSeq" id="WP_328857645.1">
    <property type="nucleotide sequence ID" value="NZ_CP108021.1"/>
</dbReference>